<evidence type="ECO:0000313" key="5">
    <source>
        <dbReference type="Proteomes" id="UP000501076"/>
    </source>
</evidence>
<dbReference type="InterPro" id="IPR013320">
    <property type="entry name" value="ConA-like_dom_sf"/>
</dbReference>
<feature type="region of interest" description="Disordered" evidence="1">
    <location>
        <begin position="257"/>
        <end position="307"/>
    </location>
</feature>
<keyword evidence="4" id="KW-0614">Plasmid</keyword>
<organism evidence="4 5">
    <name type="scientific">Priestia megaterium</name>
    <name type="common">Bacillus megaterium</name>
    <dbReference type="NCBI Taxonomy" id="1404"/>
    <lineage>
        <taxon>Bacteria</taxon>
        <taxon>Bacillati</taxon>
        <taxon>Bacillota</taxon>
        <taxon>Bacilli</taxon>
        <taxon>Bacillales</taxon>
        <taxon>Bacillaceae</taxon>
        <taxon>Priestia</taxon>
    </lineage>
</organism>
<dbReference type="GO" id="GO:0004553">
    <property type="term" value="F:hydrolase activity, hydrolyzing O-glycosyl compounds"/>
    <property type="evidence" value="ECO:0007669"/>
    <property type="project" value="InterPro"/>
</dbReference>
<dbReference type="Gene3D" id="2.60.120.200">
    <property type="match status" value="1"/>
</dbReference>
<dbReference type="Proteomes" id="UP000501076">
    <property type="component" value="Plasmid pFDU301A"/>
</dbReference>
<dbReference type="SUPFAM" id="SSF49899">
    <property type="entry name" value="Concanavalin A-like lectins/glucanases"/>
    <property type="match status" value="1"/>
</dbReference>
<geneLocation type="plasmid" evidence="5">
    <name>pfdu301a</name>
</geneLocation>
<feature type="domain" description="GH16" evidence="3">
    <location>
        <begin position="12"/>
        <end position="255"/>
    </location>
</feature>
<keyword evidence="2" id="KW-0732">Signal</keyword>
<dbReference type="GO" id="GO:0005975">
    <property type="term" value="P:carbohydrate metabolic process"/>
    <property type="evidence" value="ECO:0007669"/>
    <property type="project" value="InterPro"/>
</dbReference>
<proteinExistence type="predicted"/>
<evidence type="ECO:0000313" key="4">
    <source>
        <dbReference type="EMBL" id="QJX80968.1"/>
    </source>
</evidence>
<dbReference type="EMBL" id="CP045273">
    <property type="protein sequence ID" value="QJX80968.1"/>
    <property type="molecule type" value="Genomic_DNA"/>
</dbReference>
<evidence type="ECO:0000259" key="3">
    <source>
        <dbReference type="PROSITE" id="PS51762"/>
    </source>
</evidence>
<feature type="compositionally biased region" description="Acidic residues" evidence="1">
    <location>
        <begin position="278"/>
        <end position="287"/>
    </location>
</feature>
<evidence type="ECO:0000256" key="2">
    <source>
        <dbReference type="SAM" id="SignalP"/>
    </source>
</evidence>
<name>A0A6M6E960_PRIMG</name>
<feature type="chain" id="PRO_5026771866" description="GH16 domain-containing protein" evidence="2">
    <location>
        <begin position="27"/>
        <end position="548"/>
    </location>
</feature>
<dbReference type="CDD" id="cd00413">
    <property type="entry name" value="Glyco_hydrolase_16"/>
    <property type="match status" value="1"/>
</dbReference>
<sequence length="548" mass="62209">MKVKYFGLICGVILSGVFLSNHKVNADTDERTINFSGYEWTVRNSLSLQGPGPNYFSGNDDSVWVDDAGRLHMKIKNIDGKWYGSEIRNKQALGYGEYRFYMSSKVDVLDKNVVLGLFTYDHNSNDAEANEYREIDIEFSKWGEDESENSQYSLQSTYQRPDRFKMFNSYLEDGDYTTQSFNWTPNSINFESLYGHYKVPPADYFRYNSFTYTGDGIPKPGLATTHINLWLLKGMAPSNNKEVEVVIKGFEFTPYTPTEIIPPSEEPEVEVPPAETQLPEEEPEDTEPPSTENPQPEEPKEPKTPTVPITKLFKVVTGTFIGESNVQKAQKDLFDKLGVSANINYTFKSIPVYNIVTGEFIGKNNVDRAIKDLRSKIGWNAKSAPTGNFVSVYRLSTGTIKGKANAEKVLKVFKSKTGLYVVTEKVSGNTYKLVTSGYIMGEEKAKGQLNVYGKIAKKNNWVVRAEKTKDSLPKYRIIISGFYGDEKVNTYKQDFQQKLKWDMHTQKIEDVNLYALSVKNIENEDAANTLINQMKGQLHWSASKQEQN</sequence>
<accession>A0A6M6E960</accession>
<dbReference type="RefSeq" id="WP_171778968.1">
    <property type="nucleotide sequence ID" value="NZ_CP045273.1"/>
</dbReference>
<feature type="signal peptide" evidence="2">
    <location>
        <begin position="1"/>
        <end position="26"/>
    </location>
</feature>
<reference evidence="4 5" key="1">
    <citation type="submission" date="2019-10" db="EMBL/GenBank/DDBJ databases">
        <title>Complete genome sequences for adaption low water activity.</title>
        <authorList>
            <person name="Zhao L."/>
            <person name="Zhong J."/>
        </authorList>
    </citation>
    <scope>NUCLEOTIDE SEQUENCE [LARGE SCALE GENOMIC DNA]</scope>
    <source>
        <strain evidence="4 5">FDU301</strain>
        <plasmid evidence="5">pfdu301a</plasmid>
    </source>
</reference>
<protein>
    <recommendedName>
        <fullName evidence="3">GH16 domain-containing protein</fullName>
    </recommendedName>
</protein>
<evidence type="ECO:0000256" key="1">
    <source>
        <dbReference type="SAM" id="MobiDB-lite"/>
    </source>
</evidence>
<gene>
    <name evidence="4" type="ORF">FDZ14_33295</name>
</gene>
<dbReference type="PROSITE" id="PS51762">
    <property type="entry name" value="GH16_2"/>
    <property type="match status" value="1"/>
</dbReference>
<dbReference type="AlphaFoldDB" id="A0A6M6E960"/>
<dbReference type="InterPro" id="IPR000757">
    <property type="entry name" value="Beta-glucanase-like"/>
</dbReference>